<dbReference type="OrthoDB" id="5965635at2759"/>
<keyword evidence="6 10" id="KW-0472">Membrane</keyword>
<evidence type="ECO:0000256" key="5">
    <source>
        <dbReference type="ARBA" id="ARBA00023040"/>
    </source>
</evidence>
<feature type="transmembrane region" description="Helical" evidence="10">
    <location>
        <begin position="203"/>
        <end position="224"/>
    </location>
</feature>
<proteinExistence type="predicted"/>
<keyword evidence="3 10" id="KW-0812">Transmembrane</keyword>
<evidence type="ECO:0000256" key="1">
    <source>
        <dbReference type="ARBA" id="ARBA00004651"/>
    </source>
</evidence>
<evidence type="ECO:0000256" key="4">
    <source>
        <dbReference type="ARBA" id="ARBA00022989"/>
    </source>
</evidence>
<dbReference type="PROSITE" id="PS50262">
    <property type="entry name" value="G_PROTEIN_RECEP_F1_2"/>
    <property type="match status" value="1"/>
</dbReference>
<dbReference type="CDD" id="cd00637">
    <property type="entry name" value="7tm_classA_rhodopsin-like"/>
    <property type="match status" value="1"/>
</dbReference>
<dbReference type="Gene3D" id="1.20.1070.10">
    <property type="entry name" value="Rhodopsin 7-helix transmembrane proteins"/>
    <property type="match status" value="1"/>
</dbReference>
<evidence type="ECO:0000256" key="8">
    <source>
        <dbReference type="ARBA" id="ARBA00023180"/>
    </source>
</evidence>
<reference evidence="12" key="1">
    <citation type="submission" date="2023-01" db="EMBL/GenBank/DDBJ databases">
        <title>Genome assembly of the deep-sea coral Lophelia pertusa.</title>
        <authorList>
            <person name="Herrera S."/>
            <person name="Cordes E."/>
        </authorList>
    </citation>
    <scope>NUCLEOTIDE SEQUENCE</scope>
    <source>
        <strain evidence="12">USNM1676648</strain>
        <tissue evidence="12">Polyp</tissue>
    </source>
</reference>
<feature type="domain" description="G-protein coupled receptors family 1 profile" evidence="11">
    <location>
        <begin position="12"/>
        <end position="261"/>
    </location>
</feature>
<feature type="transmembrane region" description="Helical" evidence="10">
    <location>
        <begin position="152"/>
        <end position="170"/>
    </location>
</feature>
<dbReference type="SUPFAM" id="SSF81321">
    <property type="entry name" value="Family A G protein-coupled receptor-like"/>
    <property type="match status" value="1"/>
</dbReference>
<evidence type="ECO:0000256" key="7">
    <source>
        <dbReference type="ARBA" id="ARBA00023170"/>
    </source>
</evidence>
<evidence type="ECO:0000256" key="10">
    <source>
        <dbReference type="SAM" id="Phobius"/>
    </source>
</evidence>
<comment type="caution">
    <text evidence="12">The sequence shown here is derived from an EMBL/GenBank/DDBJ whole genome shotgun (WGS) entry which is preliminary data.</text>
</comment>
<keyword evidence="9" id="KW-0807">Transducer</keyword>
<protein>
    <recommendedName>
        <fullName evidence="11">G-protein coupled receptors family 1 profile domain-containing protein</fullName>
    </recommendedName>
</protein>
<evidence type="ECO:0000313" key="13">
    <source>
        <dbReference type="Proteomes" id="UP001163046"/>
    </source>
</evidence>
<keyword evidence="2" id="KW-1003">Cell membrane</keyword>
<dbReference type="AlphaFoldDB" id="A0A9W9YPS0"/>
<keyword evidence="5" id="KW-0297">G-protein coupled receptor</keyword>
<dbReference type="GO" id="GO:0005886">
    <property type="term" value="C:plasma membrane"/>
    <property type="evidence" value="ECO:0007669"/>
    <property type="project" value="UniProtKB-SubCell"/>
</dbReference>
<sequence>MAGILSLLAMVANGVLLYVMYKDPLRCFRKPISVLIAALAVNDFLTGSVISVLHIRNEIICKTQVERPPITGSFESIIGLFIINNGTFLVLGLSMERLIAVALPFYYRATASSKKTLACAVSIVVYSLVFSLLQLSSIPVGIYYTLHLHLNMTFPLVAVLIFNFALLRVLRGYRRRACSMSSDASDSSFSAAVEKRFDIDKQFAFTAILIVLFLVLSHSPYYLMTLIEVHCSYCHGEWFVSCRRIAVPFLFINSACNPFTFTFRIPQCRRSLKLLFCKWQEIVEVSPRSPTSSASSTENPVVLRKISKLCPKTGKFVETFTEENLPDDCGMGIDNPQEVLDIDLDQEVWDTKL</sequence>
<keyword evidence="8" id="KW-0325">Glycoprotein</keyword>
<comment type="subcellular location">
    <subcellularLocation>
        <location evidence="1">Cell membrane</location>
        <topology evidence="1">Multi-pass membrane protein</topology>
    </subcellularLocation>
</comment>
<dbReference type="EMBL" id="MU827308">
    <property type="protein sequence ID" value="KAJ7361925.1"/>
    <property type="molecule type" value="Genomic_DNA"/>
</dbReference>
<dbReference type="PANTHER" id="PTHR24246:SF27">
    <property type="entry name" value="ADENOSINE RECEPTOR, ISOFORM A"/>
    <property type="match status" value="1"/>
</dbReference>
<dbReference type="InterPro" id="IPR000276">
    <property type="entry name" value="GPCR_Rhodpsn"/>
</dbReference>
<organism evidence="12 13">
    <name type="scientific">Desmophyllum pertusum</name>
    <dbReference type="NCBI Taxonomy" id="174260"/>
    <lineage>
        <taxon>Eukaryota</taxon>
        <taxon>Metazoa</taxon>
        <taxon>Cnidaria</taxon>
        <taxon>Anthozoa</taxon>
        <taxon>Hexacorallia</taxon>
        <taxon>Scleractinia</taxon>
        <taxon>Caryophylliina</taxon>
        <taxon>Caryophylliidae</taxon>
        <taxon>Desmophyllum</taxon>
    </lineage>
</organism>
<keyword evidence="4 10" id="KW-1133">Transmembrane helix</keyword>
<feature type="transmembrane region" description="Helical" evidence="10">
    <location>
        <begin position="33"/>
        <end position="56"/>
    </location>
</feature>
<feature type="transmembrane region" description="Helical" evidence="10">
    <location>
        <begin position="6"/>
        <end position="21"/>
    </location>
</feature>
<name>A0A9W9YPS0_9CNID</name>
<feature type="transmembrane region" description="Helical" evidence="10">
    <location>
        <begin position="76"/>
        <end position="95"/>
    </location>
</feature>
<feature type="transmembrane region" description="Helical" evidence="10">
    <location>
        <begin position="116"/>
        <end position="146"/>
    </location>
</feature>
<dbReference type="GO" id="GO:0004930">
    <property type="term" value="F:G protein-coupled receptor activity"/>
    <property type="evidence" value="ECO:0007669"/>
    <property type="project" value="UniProtKB-KW"/>
</dbReference>
<evidence type="ECO:0000259" key="11">
    <source>
        <dbReference type="PROSITE" id="PS50262"/>
    </source>
</evidence>
<dbReference type="Pfam" id="PF00001">
    <property type="entry name" value="7tm_1"/>
    <property type="match status" value="1"/>
</dbReference>
<accession>A0A9W9YPS0</accession>
<gene>
    <name evidence="12" type="ORF">OS493_014572</name>
</gene>
<keyword evidence="7" id="KW-0675">Receptor</keyword>
<dbReference type="InterPro" id="IPR017452">
    <property type="entry name" value="GPCR_Rhodpsn_7TM"/>
</dbReference>
<evidence type="ECO:0000256" key="2">
    <source>
        <dbReference type="ARBA" id="ARBA00022475"/>
    </source>
</evidence>
<evidence type="ECO:0000313" key="12">
    <source>
        <dbReference type="EMBL" id="KAJ7361925.1"/>
    </source>
</evidence>
<dbReference type="Proteomes" id="UP001163046">
    <property type="component" value="Unassembled WGS sequence"/>
</dbReference>
<dbReference type="PANTHER" id="PTHR24246">
    <property type="entry name" value="OLFACTORY RECEPTOR AND ADENOSINE RECEPTOR"/>
    <property type="match status" value="1"/>
</dbReference>
<keyword evidence="13" id="KW-1185">Reference proteome</keyword>
<evidence type="ECO:0000256" key="6">
    <source>
        <dbReference type="ARBA" id="ARBA00023136"/>
    </source>
</evidence>
<evidence type="ECO:0000256" key="3">
    <source>
        <dbReference type="ARBA" id="ARBA00022692"/>
    </source>
</evidence>
<evidence type="ECO:0000256" key="9">
    <source>
        <dbReference type="ARBA" id="ARBA00023224"/>
    </source>
</evidence>